<dbReference type="EMBL" id="JAQZSM010000004">
    <property type="protein sequence ID" value="MDD7970719.1"/>
    <property type="molecule type" value="Genomic_DNA"/>
</dbReference>
<comment type="caution">
    <text evidence="1">The sequence shown here is derived from an EMBL/GenBank/DDBJ whole genome shotgun (WGS) entry which is preliminary data.</text>
</comment>
<accession>A0ABT5T6P3</accession>
<reference evidence="1" key="1">
    <citation type="submission" date="2023-02" db="EMBL/GenBank/DDBJ databases">
        <title>Description of Roseinatronobacter alkalisoli sp. nov., an alkaliphilic bacerium isolated from soda soil.</title>
        <authorList>
            <person name="Wei W."/>
        </authorList>
    </citation>
    <scope>NUCLEOTIDE SEQUENCE</scope>
    <source>
        <strain evidence="1">HJB301</strain>
    </source>
</reference>
<name>A0ABT5T6P3_9RHOB</name>
<evidence type="ECO:0000313" key="2">
    <source>
        <dbReference type="Proteomes" id="UP001431784"/>
    </source>
</evidence>
<organism evidence="1 2">
    <name type="scientific">Roseinatronobacter alkalisoli</name>
    <dbReference type="NCBI Taxonomy" id="3028235"/>
    <lineage>
        <taxon>Bacteria</taxon>
        <taxon>Pseudomonadati</taxon>
        <taxon>Pseudomonadota</taxon>
        <taxon>Alphaproteobacteria</taxon>
        <taxon>Rhodobacterales</taxon>
        <taxon>Paracoccaceae</taxon>
        <taxon>Roseinatronobacter</taxon>
    </lineage>
</organism>
<protein>
    <recommendedName>
        <fullName evidence="3">Secreted protein</fullName>
    </recommendedName>
</protein>
<keyword evidence="2" id="KW-1185">Reference proteome</keyword>
<dbReference type="RefSeq" id="WP_274351401.1">
    <property type="nucleotide sequence ID" value="NZ_JAQZSM010000004.1"/>
</dbReference>
<dbReference type="Proteomes" id="UP001431784">
    <property type="component" value="Unassembled WGS sequence"/>
</dbReference>
<evidence type="ECO:0008006" key="3">
    <source>
        <dbReference type="Google" id="ProtNLM"/>
    </source>
</evidence>
<proteinExistence type="predicted"/>
<sequence>MAARDRKRVIALIWLAFDLAVSPRMLRFSGAAGTPRFRRGGQWRGAGSQPLACERSIQGTAAPDMIR</sequence>
<evidence type="ECO:0000313" key="1">
    <source>
        <dbReference type="EMBL" id="MDD7970719.1"/>
    </source>
</evidence>
<gene>
    <name evidence="1" type="ORF">PUT78_06380</name>
</gene>